<evidence type="ECO:0000313" key="5">
    <source>
        <dbReference type="EMBL" id="KFD68708.1"/>
    </source>
</evidence>
<dbReference type="PROSITE" id="PS50137">
    <property type="entry name" value="DS_RBD"/>
    <property type="match status" value="1"/>
</dbReference>
<reference evidence="4 6" key="1">
    <citation type="journal article" date="2014" name="Nat. Genet.">
        <title>Genome and transcriptome of the porcine whipworm Trichuris suis.</title>
        <authorList>
            <person name="Jex A.R."/>
            <person name="Nejsum P."/>
            <person name="Schwarz E.M."/>
            <person name="Hu L."/>
            <person name="Young N.D."/>
            <person name="Hall R.S."/>
            <person name="Korhonen P.K."/>
            <person name="Liao S."/>
            <person name="Thamsborg S."/>
            <person name="Xia J."/>
            <person name="Xu P."/>
            <person name="Wang S."/>
            <person name="Scheerlinck J.P."/>
            <person name="Hofmann A."/>
            <person name="Sternberg P.W."/>
            <person name="Wang J."/>
            <person name="Gasser R.B."/>
        </authorList>
    </citation>
    <scope>NUCLEOTIDE SEQUENCE [LARGE SCALE GENOMIC DNA]</scope>
    <source>
        <strain evidence="5">DCEP-RM93F</strain>
        <strain evidence="4">DCEP-RM93M</strain>
    </source>
</reference>
<dbReference type="SUPFAM" id="SSF54768">
    <property type="entry name" value="dsRNA-binding domain-like"/>
    <property type="match status" value="2"/>
</dbReference>
<sequence length="201" mass="22206">MSDKEKSKTPADHVNVFARRNGFACLFDVKFDHELMRFSASLKVGSRVFTGCAKTKKAAKHMAAISFLRFLCSSGIQAHWGLPEDNGECEAHLNRMLEALDPHCHDKDGAGSRSSGGSRRDETPRMGHFMELKRTCHMRRVTCEIVCSEESNGKFRATVKLGTGQEFEATGDSGRKAKAAVAFDALQYMKGRAVTNETSLL</sequence>
<organism evidence="4 6">
    <name type="scientific">Trichuris suis</name>
    <name type="common">pig whipworm</name>
    <dbReference type="NCBI Taxonomy" id="68888"/>
    <lineage>
        <taxon>Eukaryota</taxon>
        <taxon>Metazoa</taxon>
        <taxon>Ecdysozoa</taxon>
        <taxon>Nematoda</taxon>
        <taxon>Enoplea</taxon>
        <taxon>Dorylaimia</taxon>
        <taxon>Trichinellida</taxon>
        <taxon>Trichuridae</taxon>
        <taxon>Trichuris</taxon>
    </lineage>
</organism>
<evidence type="ECO:0000259" key="3">
    <source>
        <dbReference type="PROSITE" id="PS50137"/>
    </source>
</evidence>
<keyword evidence="1" id="KW-0694">RNA-binding</keyword>
<name>A0A085MDT9_9BILA</name>
<keyword evidence="6" id="KW-1185">Reference proteome</keyword>
<gene>
    <name evidence="4" type="ORF">M513_03725</name>
    <name evidence="5" type="ORF">M514_03725</name>
</gene>
<dbReference type="Proteomes" id="UP000030758">
    <property type="component" value="Unassembled WGS sequence"/>
</dbReference>
<proteinExistence type="predicted"/>
<dbReference type="OrthoDB" id="5934127at2759"/>
<protein>
    <recommendedName>
        <fullName evidence="3">DRBM domain-containing protein</fullName>
    </recommendedName>
</protein>
<dbReference type="Pfam" id="PF00035">
    <property type="entry name" value="dsrm"/>
    <property type="match status" value="1"/>
</dbReference>
<dbReference type="InterPro" id="IPR014720">
    <property type="entry name" value="dsRBD_dom"/>
</dbReference>
<dbReference type="EMBL" id="KL363200">
    <property type="protein sequence ID" value="KFD55385.1"/>
    <property type="molecule type" value="Genomic_DNA"/>
</dbReference>
<dbReference type="Proteomes" id="UP000030764">
    <property type="component" value="Unassembled WGS sequence"/>
</dbReference>
<dbReference type="SMART" id="SM00358">
    <property type="entry name" value="DSRM"/>
    <property type="match status" value="2"/>
</dbReference>
<evidence type="ECO:0000256" key="1">
    <source>
        <dbReference type="PROSITE-ProRule" id="PRU00266"/>
    </source>
</evidence>
<evidence type="ECO:0000313" key="6">
    <source>
        <dbReference type="Proteomes" id="UP000030764"/>
    </source>
</evidence>
<dbReference type="AlphaFoldDB" id="A0A085MDT9"/>
<feature type="domain" description="DRBM" evidence="3">
    <location>
        <begin position="9"/>
        <end position="73"/>
    </location>
</feature>
<feature type="region of interest" description="Disordered" evidence="2">
    <location>
        <begin position="104"/>
        <end position="125"/>
    </location>
</feature>
<dbReference type="CDD" id="cd00048">
    <property type="entry name" value="DSRM_SF"/>
    <property type="match status" value="1"/>
</dbReference>
<dbReference type="EMBL" id="KL367502">
    <property type="protein sequence ID" value="KFD68708.1"/>
    <property type="molecule type" value="Genomic_DNA"/>
</dbReference>
<dbReference type="GO" id="GO:0003723">
    <property type="term" value="F:RNA binding"/>
    <property type="evidence" value="ECO:0007669"/>
    <property type="project" value="UniProtKB-UniRule"/>
</dbReference>
<accession>A0A085MDT9</accession>
<dbReference type="Gene3D" id="3.30.160.20">
    <property type="match status" value="2"/>
</dbReference>
<evidence type="ECO:0000313" key="4">
    <source>
        <dbReference type="EMBL" id="KFD55385.1"/>
    </source>
</evidence>
<evidence type="ECO:0000256" key="2">
    <source>
        <dbReference type="SAM" id="MobiDB-lite"/>
    </source>
</evidence>